<dbReference type="PANTHER" id="PTHR30086">
    <property type="entry name" value="ARGININE EXPORTER PROTEIN ARGO"/>
    <property type="match status" value="1"/>
</dbReference>
<reference evidence="7 8" key="1">
    <citation type="submission" date="2018-07" db="EMBL/GenBank/DDBJ databases">
        <title>Genomic Encyclopedia of Type Strains, Phase III (KMG-III): the genomes of soil and plant-associated and newly described type strains.</title>
        <authorList>
            <person name="Whitman W."/>
        </authorList>
    </citation>
    <scope>NUCLEOTIDE SEQUENCE [LARGE SCALE GENOMIC DNA]</scope>
    <source>
        <strain evidence="7 8">CECT 8488</strain>
    </source>
</reference>
<evidence type="ECO:0000256" key="3">
    <source>
        <dbReference type="ARBA" id="ARBA00022692"/>
    </source>
</evidence>
<comment type="subcellular location">
    <subcellularLocation>
        <location evidence="1">Cell membrane</location>
        <topology evidence="1">Multi-pass membrane protein</topology>
    </subcellularLocation>
</comment>
<evidence type="ECO:0000256" key="2">
    <source>
        <dbReference type="ARBA" id="ARBA00022475"/>
    </source>
</evidence>
<feature type="transmembrane region" description="Helical" evidence="6">
    <location>
        <begin position="74"/>
        <end position="91"/>
    </location>
</feature>
<evidence type="ECO:0000256" key="6">
    <source>
        <dbReference type="SAM" id="Phobius"/>
    </source>
</evidence>
<comment type="caution">
    <text evidence="7">The sequence shown here is derived from an EMBL/GenBank/DDBJ whole genome shotgun (WGS) entry which is preliminary data.</text>
</comment>
<dbReference type="OrthoDB" id="9804822at2"/>
<keyword evidence="8" id="KW-1185">Reference proteome</keyword>
<protein>
    <submittedName>
        <fullName evidence="7">Threonine/homoserine/homoserine lactone efflux protein</fullName>
    </submittedName>
</protein>
<dbReference type="RefSeq" id="WP_115935581.1">
    <property type="nucleotide sequence ID" value="NZ_QRDW01000002.1"/>
</dbReference>
<sequence length="205" mass="22254">MEFTPLLIFALALLVSAGSPGPSIAALVTRVLVKGWRDVMPFLAAMWLGEAIWLTCAVAGLVVLMDTFYWAFQILKYCGVAYLIYLAWRMWTAPVSAEPTAEDAPRGRDGLRMFLAGMAVTLGNPKIMVFYLALLPTIIDLQAISLIGWVELTFTMLLVLIAVDCAYVIVAARARLMLKNPRAMRIANRVSAGVMGGAAAAIATR</sequence>
<dbReference type="GO" id="GO:0015171">
    <property type="term" value="F:amino acid transmembrane transporter activity"/>
    <property type="evidence" value="ECO:0007669"/>
    <property type="project" value="TreeGrafter"/>
</dbReference>
<feature type="transmembrane region" description="Helical" evidence="6">
    <location>
        <begin position="146"/>
        <end position="174"/>
    </location>
</feature>
<dbReference type="AlphaFoldDB" id="A0A3D9HT15"/>
<organism evidence="7 8">
    <name type="scientific">Aestuariispira insulae</name>
    <dbReference type="NCBI Taxonomy" id="1461337"/>
    <lineage>
        <taxon>Bacteria</taxon>
        <taxon>Pseudomonadati</taxon>
        <taxon>Pseudomonadota</taxon>
        <taxon>Alphaproteobacteria</taxon>
        <taxon>Rhodospirillales</taxon>
        <taxon>Kiloniellaceae</taxon>
        <taxon>Aestuariispira</taxon>
    </lineage>
</organism>
<evidence type="ECO:0000256" key="1">
    <source>
        <dbReference type="ARBA" id="ARBA00004651"/>
    </source>
</evidence>
<dbReference type="Proteomes" id="UP000256845">
    <property type="component" value="Unassembled WGS sequence"/>
</dbReference>
<keyword evidence="2" id="KW-1003">Cell membrane</keyword>
<feature type="transmembrane region" description="Helical" evidence="6">
    <location>
        <begin position="41"/>
        <end position="62"/>
    </location>
</feature>
<dbReference type="EMBL" id="QRDW01000002">
    <property type="protein sequence ID" value="RED52016.1"/>
    <property type="molecule type" value="Genomic_DNA"/>
</dbReference>
<dbReference type="PANTHER" id="PTHR30086:SF20">
    <property type="entry name" value="ARGININE EXPORTER PROTEIN ARGO-RELATED"/>
    <property type="match status" value="1"/>
</dbReference>
<feature type="transmembrane region" description="Helical" evidence="6">
    <location>
        <begin position="111"/>
        <end position="134"/>
    </location>
</feature>
<evidence type="ECO:0000313" key="7">
    <source>
        <dbReference type="EMBL" id="RED52016.1"/>
    </source>
</evidence>
<dbReference type="InterPro" id="IPR001123">
    <property type="entry name" value="LeuE-type"/>
</dbReference>
<keyword evidence="5 6" id="KW-0472">Membrane</keyword>
<name>A0A3D9HT15_9PROT</name>
<dbReference type="Pfam" id="PF01810">
    <property type="entry name" value="LysE"/>
    <property type="match status" value="1"/>
</dbReference>
<proteinExistence type="predicted"/>
<gene>
    <name evidence="7" type="ORF">DFP90_10232</name>
</gene>
<evidence type="ECO:0000256" key="5">
    <source>
        <dbReference type="ARBA" id="ARBA00023136"/>
    </source>
</evidence>
<evidence type="ECO:0000313" key="8">
    <source>
        <dbReference type="Proteomes" id="UP000256845"/>
    </source>
</evidence>
<evidence type="ECO:0000256" key="4">
    <source>
        <dbReference type="ARBA" id="ARBA00022989"/>
    </source>
</evidence>
<keyword evidence="3 6" id="KW-0812">Transmembrane</keyword>
<keyword evidence="4 6" id="KW-1133">Transmembrane helix</keyword>
<accession>A0A3D9HT15</accession>
<dbReference type="GO" id="GO:0005886">
    <property type="term" value="C:plasma membrane"/>
    <property type="evidence" value="ECO:0007669"/>
    <property type="project" value="UniProtKB-SubCell"/>
</dbReference>